<dbReference type="PANTHER" id="PTHR37530:SF1">
    <property type="entry name" value="OUTER MEMBRANE PROTEIN SLP"/>
    <property type="match status" value="1"/>
</dbReference>
<protein>
    <recommendedName>
        <fullName evidence="2">Starvation lipoprotein Slp paralog</fullName>
    </recommendedName>
</protein>
<dbReference type="PIRSF" id="PIRSF004982">
    <property type="entry name" value="SlP"/>
    <property type="match status" value="1"/>
</dbReference>
<gene>
    <name evidence="1" type="ORF">MNBD_GAMMA22-2274</name>
</gene>
<accession>A0A3B0ZUZ8</accession>
<dbReference type="PROSITE" id="PS51257">
    <property type="entry name" value="PROKAR_LIPOPROTEIN"/>
    <property type="match status" value="1"/>
</dbReference>
<dbReference type="EMBL" id="UOFS01000033">
    <property type="protein sequence ID" value="VAW97318.1"/>
    <property type="molecule type" value="Genomic_DNA"/>
</dbReference>
<dbReference type="PANTHER" id="PTHR37530">
    <property type="entry name" value="OUTER MEMBRANE PROTEIN SLP"/>
    <property type="match status" value="1"/>
</dbReference>
<sequence>MIKLKSLAIFVISLTFLILTSCAAKPPLILQLDNEQVVTPLSQVDIESSLGQTVRWGGTIIETINKKDYSQIIILAYPLDNEARPINFERDGTRRFIAKFDYFIEPNTYSKDREITIIGKLDRIEQSKVGEFDYEFPIITVEKHLLWPIRSNYDPYYNDNYYYWNPYYYPVHHNLGHHGHHYSH</sequence>
<dbReference type="Pfam" id="PF03843">
    <property type="entry name" value="Slp"/>
    <property type="match status" value="1"/>
</dbReference>
<proteinExistence type="predicted"/>
<organism evidence="1">
    <name type="scientific">hydrothermal vent metagenome</name>
    <dbReference type="NCBI Taxonomy" id="652676"/>
    <lineage>
        <taxon>unclassified sequences</taxon>
        <taxon>metagenomes</taxon>
        <taxon>ecological metagenomes</taxon>
    </lineage>
</organism>
<reference evidence="1" key="1">
    <citation type="submission" date="2018-06" db="EMBL/GenBank/DDBJ databases">
        <authorList>
            <person name="Zhirakovskaya E."/>
        </authorList>
    </citation>
    <scope>NUCLEOTIDE SEQUENCE</scope>
</reference>
<dbReference type="GO" id="GO:0019867">
    <property type="term" value="C:outer membrane"/>
    <property type="evidence" value="ECO:0007669"/>
    <property type="project" value="InterPro"/>
</dbReference>
<evidence type="ECO:0000313" key="1">
    <source>
        <dbReference type="EMBL" id="VAW97318.1"/>
    </source>
</evidence>
<dbReference type="AlphaFoldDB" id="A0A3B0ZUZ8"/>
<name>A0A3B0ZUZ8_9ZZZZ</name>
<evidence type="ECO:0008006" key="2">
    <source>
        <dbReference type="Google" id="ProtNLM"/>
    </source>
</evidence>
<dbReference type="InterPro" id="IPR004658">
    <property type="entry name" value="OMP_Slp"/>
</dbReference>